<evidence type="ECO:0000313" key="4">
    <source>
        <dbReference type="Proteomes" id="UP000832011"/>
    </source>
</evidence>
<dbReference type="InterPro" id="IPR001173">
    <property type="entry name" value="Glyco_trans_2-like"/>
</dbReference>
<dbReference type="PANTHER" id="PTHR43630:SF2">
    <property type="entry name" value="GLYCOSYLTRANSFERASE"/>
    <property type="match status" value="1"/>
</dbReference>
<comment type="similarity">
    <text evidence="1">Belongs to the glycosyltransferase 2 family. WaaE/KdtX subfamily.</text>
</comment>
<keyword evidence="3" id="KW-0328">Glycosyltransferase</keyword>
<proteinExistence type="inferred from homology"/>
<dbReference type="EMBL" id="CP091511">
    <property type="protein sequence ID" value="UOO90951.1"/>
    <property type="molecule type" value="Genomic_DNA"/>
</dbReference>
<dbReference type="EC" id="2.4.-.-" evidence="3"/>
<protein>
    <submittedName>
        <fullName evidence="3">Glycosyltransferase</fullName>
        <ecNumber evidence="3">2.4.-.-</ecNumber>
    </submittedName>
</protein>
<reference evidence="3 4" key="1">
    <citation type="journal article" date="2022" name="Res Sq">
        <title>Evolution of multicellular longitudinally dividing oral cavity symbionts (Neisseriaceae).</title>
        <authorList>
            <person name="Nyongesa S."/>
            <person name="Weber P."/>
            <person name="Bernet E."/>
            <person name="Pullido F."/>
            <person name="Nieckarz M."/>
            <person name="Delaby M."/>
            <person name="Nieves C."/>
            <person name="Viehboeck T."/>
            <person name="Krause N."/>
            <person name="Rivera-Millot A."/>
            <person name="Nakamura A."/>
            <person name="Vischer N."/>
            <person name="VanNieuwenhze M."/>
            <person name="Brun Y."/>
            <person name="Cava F."/>
            <person name="Bulgheresi S."/>
            <person name="Veyrier F."/>
        </authorList>
    </citation>
    <scope>NUCLEOTIDE SEQUENCE [LARGE SCALE GENOMIC DNA]</scope>
    <source>
        <strain evidence="3 4">SN4</strain>
    </source>
</reference>
<dbReference type="InterPro" id="IPR029044">
    <property type="entry name" value="Nucleotide-diphossugar_trans"/>
</dbReference>
<dbReference type="PANTHER" id="PTHR43630">
    <property type="entry name" value="POLY-BETA-1,6-N-ACETYL-D-GLUCOSAMINE SYNTHASE"/>
    <property type="match status" value="1"/>
</dbReference>
<dbReference type="SUPFAM" id="SSF53448">
    <property type="entry name" value="Nucleotide-diphospho-sugar transferases"/>
    <property type="match status" value="1"/>
</dbReference>
<keyword evidence="4" id="KW-1185">Reference proteome</keyword>
<sequence>MSTICLNMIVKNEASIIVDTLTNVLAHIHLDYWVIADTGSNDGTQEVIREFFQQRGIPGELLQHEWKNFGHNRELALQAAQGKSDYAFFFDADDRFEGTFILPETLTATLYNFYLTNMVRTTRYPRRLLVKNDGSCEWVGVLHEVITAKNAATANEAYIEGDYHVISGRFGARNQNPNKYLDDARMLEEAFAQEQNPALKRRYAYYCGQSYRDCNQPEQAAAWYERNIELCSKVGEEVRFSYIALGTEYRKLNDSAKTLEAWWNAYNAMPQNAEALGLIAEYLYVLERHQLGLEVAKKAITLPDPVPHTTLFVNEPVHRYVIWYELGRHAVKLSLWDDAYASAKHLLNQIEHSDALNNFILSILEALKAHIERDSFANAKQIQQRIAAMQQLHTDDTRHKRAGMLSWFAQAFAA</sequence>
<dbReference type="Proteomes" id="UP000832011">
    <property type="component" value="Chromosome"/>
</dbReference>
<accession>A0ABY4E6H7</accession>
<feature type="domain" description="Glycosyltransferase 2-like" evidence="2">
    <location>
        <begin position="8"/>
        <end position="98"/>
    </location>
</feature>
<evidence type="ECO:0000256" key="1">
    <source>
        <dbReference type="ARBA" id="ARBA00038494"/>
    </source>
</evidence>
<evidence type="ECO:0000259" key="2">
    <source>
        <dbReference type="Pfam" id="PF00535"/>
    </source>
</evidence>
<gene>
    <name evidence="3" type="ORF">LVJ82_08315</name>
</gene>
<dbReference type="SUPFAM" id="SSF48452">
    <property type="entry name" value="TPR-like"/>
    <property type="match status" value="1"/>
</dbReference>
<dbReference type="InterPro" id="IPR011990">
    <property type="entry name" value="TPR-like_helical_dom_sf"/>
</dbReference>
<keyword evidence="3" id="KW-0808">Transferase</keyword>
<dbReference type="Gene3D" id="3.90.550.10">
    <property type="entry name" value="Spore Coat Polysaccharide Biosynthesis Protein SpsA, Chain A"/>
    <property type="match status" value="1"/>
</dbReference>
<evidence type="ECO:0000313" key="3">
    <source>
        <dbReference type="EMBL" id="UOO90951.1"/>
    </source>
</evidence>
<dbReference type="Gene3D" id="1.25.40.10">
    <property type="entry name" value="Tetratricopeptide repeat domain"/>
    <property type="match status" value="1"/>
</dbReference>
<dbReference type="GO" id="GO:0016757">
    <property type="term" value="F:glycosyltransferase activity"/>
    <property type="evidence" value="ECO:0007669"/>
    <property type="project" value="UniProtKB-KW"/>
</dbReference>
<name>A0ABY4E6H7_9NEIS</name>
<dbReference type="RefSeq" id="WP_082625513.1">
    <property type="nucleotide sequence ID" value="NZ_CABKVG010000006.1"/>
</dbReference>
<organism evidence="3 4">
    <name type="scientific">Vitreoscilla massiliensis</name>
    <dbReference type="NCBI Taxonomy" id="1689272"/>
    <lineage>
        <taxon>Bacteria</taxon>
        <taxon>Pseudomonadati</taxon>
        <taxon>Pseudomonadota</taxon>
        <taxon>Betaproteobacteria</taxon>
        <taxon>Neisseriales</taxon>
        <taxon>Neisseriaceae</taxon>
        <taxon>Vitreoscilla</taxon>
    </lineage>
</organism>
<dbReference type="Pfam" id="PF00535">
    <property type="entry name" value="Glycos_transf_2"/>
    <property type="match status" value="1"/>
</dbReference>